<sequence length="156" mass="18734">MSCNYIKLSLFSIVLCIFIITHKLCLEKIPHNKRNTVDILNARHKRLLSESEDEYIFKTHSGENSSTQPIDNKSHENITEYHKTSSSFRLNEEYPQNHNYESEQIKWENEKNNKLLLQKLRKKSHYRNIKIIFITALSMMEFPVLPMLYIKYYIHK</sequence>
<keyword evidence="1" id="KW-0472">Membrane</keyword>
<dbReference type="AlphaFoldDB" id="A0A024WYB1"/>
<feature type="transmembrane region" description="Helical" evidence="1">
    <location>
        <begin position="6"/>
        <end position="26"/>
    </location>
</feature>
<gene>
    <name evidence="2" type="ORF">PFMALIP_00156</name>
</gene>
<protein>
    <submittedName>
        <fullName evidence="2">Uncharacterized protein</fullName>
    </submittedName>
</protein>
<organism evidence="2 3">
    <name type="scientific">Plasmodium falciparum MaliPS096_E11</name>
    <dbReference type="NCBI Taxonomy" id="1036727"/>
    <lineage>
        <taxon>Eukaryota</taxon>
        <taxon>Sar</taxon>
        <taxon>Alveolata</taxon>
        <taxon>Apicomplexa</taxon>
        <taxon>Aconoidasida</taxon>
        <taxon>Haemosporida</taxon>
        <taxon>Plasmodiidae</taxon>
        <taxon>Plasmodium</taxon>
        <taxon>Plasmodium (Laverania)</taxon>
    </lineage>
</organism>
<dbReference type="Proteomes" id="UP000030699">
    <property type="component" value="Unassembled WGS sequence"/>
</dbReference>
<reference evidence="2 3" key="2">
    <citation type="submission" date="2013-02" db="EMBL/GenBank/DDBJ databases">
        <title>The Genome Sequence of Plasmodium falciparum MaliPS096_E11.</title>
        <authorList>
            <consortium name="The Broad Institute Genome Sequencing Platform"/>
            <consortium name="The Broad Institute Genome Sequencing Center for Infectious Disease"/>
            <person name="Neafsey D."/>
            <person name="Cheeseman I."/>
            <person name="Volkman S."/>
            <person name="Adams J."/>
            <person name="Walker B."/>
            <person name="Young S.K."/>
            <person name="Zeng Q."/>
            <person name="Gargeya S."/>
            <person name="Fitzgerald M."/>
            <person name="Haas B."/>
            <person name="Abouelleil A."/>
            <person name="Alvarado L."/>
            <person name="Arachchi H.M."/>
            <person name="Berlin A.M."/>
            <person name="Chapman S.B."/>
            <person name="Dewar J."/>
            <person name="Goldberg J."/>
            <person name="Griggs A."/>
            <person name="Gujja S."/>
            <person name="Hansen M."/>
            <person name="Howarth C."/>
            <person name="Imamovic A."/>
            <person name="Larimer J."/>
            <person name="McCowan C."/>
            <person name="Murphy C."/>
            <person name="Neiman D."/>
            <person name="Pearson M."/>
            <person name="Priest M."/>
            <person name="Roberts A."/>
            <person name="Saif S."/>
            <person name="Shea T."/>
            <person name="Sisk P."/>
            <person name="Sykes S."/>
            <person name="Wortman J."/>
            <person name="Nusbaum C."/>
            <person name="Birren B."/>
        </authorList>
    </citation>
    <scope>NUCLEOTIDE SEQUENCE [LARGE SCALE GENOMIC DNA]</scope>
    <source>
        <strain evidence="2 3">MaliPS096_E11</strain>
    </source>
</reference>
<feature type="transmembrane region" description="Helical" evidence="1">
    <location>
        <begin position="131"/>
        <end position="154"/>
    </location>
</feature>
<reference evidence="2 3" key="1">
    <citation type="submission" date="2013-02" db="EMBL/GenBank/DDBJ databases">
        <title>The Genome Annotation of Plasmodium falciparum MaliPS096_E11.</title>
        <authorList>
            <consortium name="The Broad Institute Genome Sequencing Platform"/>
            <consortium name="The Broad Institute Genome Sequencing Center for Infectious Disease"/>
            <person name="Neafsey D."/>
            <person name="Hoffman S."/>
            <person name="Volkman S."/>
            <person name="Rosenthal P."/>
            <person name="Walker B."/>
            <person name="Young S.K."/>
            <person name="Zeng Q."/>
            <person name="Gargeya S."/>
            <person name="Fitzgerald M."/>
            <person name="Haas B."/>
            <person name="Abouelleil A."/>
            <person name="Allen A.W."/>
            <person name="Alvarado L."/>
            <person name="Arachchi H.M."/>
            <person name="Berlin A.M."/>
            <person name="Chapman S.B."/>
            <person name="Gainer-Dewar J."/>
            <person name="Goldberg J."/>
            <person name="Griggs A."/>
            <person name="Gujja S."/>
            <person name="Hansen M."/>
            <person name="Howarth C."/>
            <person name="Imamovic A."/>
            <person name="Ireland A."/>
            <person name="Larimer J."/>
            <person name="McCowan C."/>
            <person name="Murphy C."/>
            <person name="Pearson M."/>
            <person name="Poon T.W."/>
            <person name="Priest M."/>
            <person name="Roberts A."/>
            <person name="Saif S."/>
            <person name="Shea T."/>
            <person name="Sisk P."/>
            <person name="Sykes S."/>
            <person name="Wortman J."/>
            <person name="Nusbaum C."/>
            <person name="Birren B."/>
        </authorList>
    </citation>
    <scope>NUCLEOTIDE SEQUENCE [LARGE SCALE GENOMIC DNA]</scope>
    <source>
        <strain evidence="2 3">MaliPS096_E11</strain>
    </source>
</reference>
<evidence type="ECO:0000313" key="2">
    <source>
        <dbReference type="EMBL" id="ETW51731.1"/>
    </source>
</evidence>
<keyword evidence="1" id="KW-0812">Transmembrane</keyword>
<evidence type="ECO:0000256" key="1">
    <source>
        <dbReference type="SAM" id="Phobius"/>
    </source>
</evidence>
<name>A0A024WYB1_PLAFA</name>
<accession>A0A024WYB1</accession>
<proteinExistence type="predicted"/>
<dbReference type="OrthoDB" id="378781at2759"/>
<evidence type="ECO:0000313" key="3">
    <source>
        <dbReference type="Proteomes" id="UP000030699"/>
    </source>
</evidence>
<keyword evidence="1" id="KW-1133">Transmembrane helix</keyword>
<dbReference type="EMBL" id="KI925479">
    <property type="protein sequence ID" value="ETW51731.1"/>
    <property type="molecule type" value="Genomic_DNA"/>
</dbReference>